<dbReference type="PANTHER" id="PTHR11062:SF365">
    <property type="entry name" value="EXOSTOSIN GT47 DOMAIN-CONTAINING PROTEIN"/>
    <property type="match status" value="1"/>
</dbReference>
<keyword evidence="3" id="KW-0328">Glycosyltransferase</keyword>
<keyword evidence="7" id="KW-0175">Coiled coil</keyword>
<keyword evidence="8" id="KW-0472">Membrane</keyword>
<dbReference type="PANTHER" id="PTHR11062">
    <property type="entry name" value="EXOSTOSIN HEPARAN SULFATE GLYCOSYLTRANSFERASE -RELATED"/>
    <property type="match status" value="1"/>
</dbReference>
<dbReference type="Proteomes" id="UP000823674">
    <property type="component" value="Chromosome A10"/>
</dbReference>
<reference evidence="10 11" key="1">
    <citation type="submission" date="2021-03" db="EMBL/GenBank/DDBJ databases">
        <authorList>
            <person name="King G.J."/>
            <person name="Bancroft I."/>
            <person name="Baten A."/>
            <person name="Bloomfield J."/>
            <person name="Borpatragohain P."/>
            <person name="He Z."/>
            <person name="Irish N."/>
            <person name="Irwin J."/>
            <person name="Liu K."/>
            <person name="Mauleon R.P."/>
            <person name="Moore J."/>
            <person name="Morris R."/>
            <person name="Ostergaard L."/>
            <person name="Wang B."/>
            <person name="Wells R."/>
        </authorList>
    </citation>
    <scope>NUCLEOTIDE SEQUENCE [LARGE SCALE GENOMIC DNA]</scope>
    <source>
        <strain evidence="10">R-o-18</strain>
        <tissue evidence="10">Leaf</tissue>
    </source>
</reference>
<name>A0ABQ7KUA0_BRACM</name>
<proteinExistence type="inferred from homology"/>
<dbReference type="InterPro" id="IPR040911">
    <property type="entry name" value="Exostosin_GT47"/>
</dbReference>
<organism evidence="10 11">
    <name type="scientific">Brassica rapa subsp. trilocularis</name>
    <dbReference type="NCBI Taxonomy" id="1813537"/>
    <lineage>
        <taxon>Eukaryota</taxon>
        <taxon>Viridiplantae</taxon>
        <taxon>Streptophyta</taxon>
        <taxon>Embryophyta</taxon>
        <taxon>Tracheophyta</taxon>
        <taxon>Spermatophyta</taxon>
        <taxon>Magnoliopsida</taxon>
        <taxon>eudicotyledons</taxon>
        <taxon>Gunneridae</taxon>
        <taxon>Pentapetalae</taxon>
        <taxon>rosids</taxon>
        <taxon>malvids</taxon>
        <taxon>Brassicales</taxon>
        <taxon>Brassicaceae</taxon>
        <taxon>Brassiceae</taxon>
        <taxon>Brassica</taxon>
    </lineage>
</organism>
<feature type="transmembrane region" description="Helical" evidence="8">
    <location>
        <begin position="7"/>
        <end position="25"/>
    </location>
</feature>
<evidence type="ECO:0000259" key="9">
    <source>
        <dbReference type="Pfam" id="PF03016"/>
    </source>
</evidence>
<evidence type="ECO:0000256" key="2">
    <source>
        <dbReference type="ARBA" id="ARBA00010271"/>
    </source>
</evidence>
<keyword evidence="5" id="KW-0735">Signal-anchor</keyword>
<feature type="coiled-coil region" evidence="7">
    <location>
        <begin position="643"/>
        <end position="677"/>
    </location>
</feature>
<dbReference type="Pfam" id="PF05278">
    <property type="entry name" value="PEARLI-4"/>
    <property type="match status" value="1"/>
</dbReference>
<comment type="similarity">
    <text evidence="2">Belongs to the glycosyltransferase 47 family.</text>
</comment>
<evidence type="ECO:0000256" key="6">
    <source>
        <dbReference type="ARBA" id="ARBA00023034"/>
    </source>
</evidence>
<keyword evidence="8" id="KW-0812">Transmembrane</keyword>
<feature type="domain" description="Exostosin GT47" evidence="9">
    <location>
        <begin position="149"/>
        <end position="431"/>
    </location>
</feature>
<comment type="subcellular location">
    <subcellularLocation>
        <location evidence="1">Golgi apparatus membrane</location>
        <topology evidence="1">Single-pass type II membrane protein</topology>
    </subcellularLocation>
</comment>
<keyword evidence="6" id="KW-0333">Golgi apparatus</keyword>
<evidence type="ECO:0000313" key="10">
    <source>
        <dbReference type="EMBL" id="KAG5377035.1"/>
    </source>
</evidence>
<evidence type="ECO:0000256" key="8">
    <source>
        <dbReference type="SAM" id="Phobius"/>
    </source>
</evidence>
<protein>
    <recommendedName>
        <fullName evidence="9">Exostosin GT47 domain-containing protein</fullName>
    </recommendedName>
</protein>
<evidence type="ECO:0000256" key="7">
    <source>
        <dbReference type="SAM" id="Coils"/>
    </source>
</evidence>
<evidence type="ECO:0000313" key="11">
    <source>
        <dbReference type="Proteomes" id="UP000823674"/>
    </source>
</evidence>
<accession>A0ABQ7KUA0</accession>
<evidence type="ECO:0000256" key="5">
    <source>
        <dbReference type="ARBA" id="ARBA00022968"/>
    </source>
</evidence>
<dbReference type="EMBL" id="JADBGQ010000010">
    <property type="protein sequence ID" value="KAG5377035.1"/>
    <property type="molecule type" value="Genomic_DNA"/>
</dbReference>
<comment type="caution">
    <text evidence="10">The sequence shown here is derived from an EMBL/GenBank/DDBJ whole genome shotgun (WGS) entry which is preliminary data.</text>
</comment>
<keyword evidence="8" id="KW-1133">Transmembrane helix</keyword>
<evidence type="ECO:0000256" key="1">
    <source>
        <dbReference type="ARBA" id="ARBA00004323"/>
    </source>
</evidence>
<evidence type="ECO:0000256" key="4">
    <source>
        <dbReference type="ARBA" id="ARBA00022679"/>
    </source>
</evidence>
<dbReference type="InterPro" id="IPR004263">
    <property type="entry name" value="Exostosin"/>
</dbReference>
<dbReference type="InterPro" id="IPR007942">
    <property type="entry name" value="PLipase-like"/>
</dbReference>
<keyword evidence="11" id="KW-1185">Reference proteome</keyword>
<evidence type="ECO:0000256" key="3">
    <source>
        <dbReference type="ARBA" id="ARBA00022676"/>
    </source>
</evidence>
<keyword evidence="4" id="KW-0808">Transferase</keyword>
<sequence length="712" mass="81374">MADLTCTTPFVLYPLLVIILFFYSLNHRNGFLSSVVDDDPSCHLSVSSPSSPESVLSYFRFFPLRSSSSCTLTTLNNTSSEGTVLKEVDEAAERIEEGLAMARASIKKAGEVDLRRRRDRRNGSDSGFASNGSIYLNAFTFHQSHKEMEKRFKIWTYREGEAPLFHKGPLNDIYAIEGHFMDEIENGKSRFAAASPEEATVFYIPVGIVNIIRFVYRPYISYSRDRLQNIVKDYISLVSDRYPYWNRSRGADHFFLSCHDWAPDVSAVDPALYKNFIRALCNANASEGFKPIRDVSLPEIKIKYGKLGLTHNGEPPQKRKHLAFFAGGSHGEVRKVLFKHWKGKDKDVLVYEYLPKSMSYTKLMDQAKFCLCPSGWEVASPRIVEAFYSGCVPVIIADSYVLPFSDVLNWKTFSVHVSVEKIPEIKKILEAVSEEEYLEMQKRVLEVRKHFVVNRPSKAYDMLHMIMHSIWLRRLNVQISLHSVPLWSRACSVYNGDDQDSFLLYPELLSSPLNKSLVIKTFDSSGVVSVGEYKVKANLSSTLQSIFDKYGDIASDSKLKSLSTRTYHLETLAEVVIELQSTPLHRLTESRAGEILAIVKDIETAKIRVSWLRSVLEEVVEATRFIKRRDTVAREKEPCEQGLVLAKQEMELSLKKLADKEKEMREFRERLMKTAGKLGSLEMKRSCLDKRFEFLRSKVEKFQGQSVFTDIL</sequence>
<gene>
    <name evidence="10" type="primary">A10p033550.1_BraROA</name>
    <name evidence="10" type="ORF">IGI04_041631</name>
</gene>
<dbReference type="Pfam" id="PF03016">
    <property type="entry name" value="Exostosin_GT47"/>
    <property type="match status" value="1"/>
</dbReference>